<feature type="region of interest" description="Disordered" evidence="1">
    <location>
        <begin position="203"/>
        <end position="239"/>
    </location>
</feature>
<feature type="transmembrane region" description="Helical" evidence="2">
    <location>
        <begin position="151"/>
        <end position="171"/>
    </location>
</feature>
<accession>A0A939JDP5</accession>
<evidence type="ECO:0000256" key="2">
    <source>
        <dbReference type="SAM" id="Phobius"/>
    </source>
</evidence>
<dbReference type="RefSeq" id="WP_206961629.1">
    <property type="nucleotide sequence ID" value="NZ_BAAAJJ010000001.1"/>
</dbReference>
<feature type="transmembrane region" description="Helical" evidence="2">
    <location>
        <begin position="36"/>
        <end position="56"/>
    </location>
</feature>
<organism evidence="3 4">
    <name type="scientific">Streptomyces beijiangensis</name>
    <dbReference type="NCBI Taxonomy" id="163361"/>
    <lineage>
        <taxon>Bacteria</taxon>
        <taxon>Bacillati</taxon>
        <taxon>Actinomycetota</taxon>
        <taxon>Actinomycetes</taxon>
        <taxon>Kitasatosporales</taxon>
        <taxon>Streptomycetaceae</taxon>
        <taxon>Streptomyces</taxon>
    </lineage>
</organism>
<dbReference type="NCBIfam" id="NF041646">
    <property type="entry name" value="VC0807_fam"/>
    <property type="match status" value="1"/>
</dbReference>
<feature type="transmembrane region" description="Helical" evidence="2">
    <location>
        <begin position="63"/>
        <end position="81"/>
    </location>
</feature>
<dbReference type="AlphaFoldDB" id="A0A939JDP5"/>
<keyword evidence="2" id="KW-1133">Transmembrane helix</keyword>
<keyword evidence="4" id="KW-1185">Reference proteome</keyword>
<evidence type="ECO:0000256" key="1">
    <source>
        <dbReference type="SAM" id="MobiDB-lite"/>
    </source>
</evidence>
<dbReference type="Proteomes" id="UP000664167">
    <property type="component" value="Unassembled WGS sequence"/>
</dbReference>
<comment type="caution">
    <text evidence="3">The sequence shown here is derived from an EMBL/GenBank/DDBJ whole genome shotgun (WGS) entry which is preliminary data.</text>
</comment>
<keyword evidence="2" id="KW-0472">Membrane</keyword>
<feature type="transmembrane region" description="Helical" evidence="2">
    <location>
        <begin position="177"/>
        <end position="196"/>
    </location>
</feature>
<dbReference type="EMBL" id="JAFLRJ010000094">
    <property type="protein sequence ID" value="MBO0512236.1"/>
    <property type="molecule type" value="Genomic_DNA"/>
</dbReference>
<sequence length="239" mass="25713">MQKTNVLTVWGPTVLFSILLPWITYGILTDHGMNEVPALLLISCWPVVELAIYFGIHRRVDEFSMLILITLVLGALSALAYNSAKLLFLKDSALTGLLGIAFLVSLALKRPLIFYFGRKFGTDGSPEGVADWNAMWDKYPGFRATQRRLTIVWGVAFLVEAGVKAALVYMLDTGTMVGVSNVLPFVVLGLLMVHTIRTGRKGRARRAATEAAEAAEAAGTPGTAAEAQPPGATPPPAEA</sequence>
<feature type="transmembrane region" description="Helical" evidence="2">
    <location>
        <begin position="7"/>
        <end position="24"/>
    </location>
</feature>
<feature type="transmembrane region" description="Helical" evidence="2">
    <location>
        <begin position="87"/>
        <end position="108"/>
    </location>
</feature>
<keyword evidence="2" id="KW-0812">Transmembrane</keyword>
<proteinExistence type="predicted"/>
<reference evidence="3" key="1">
    <citation type="submission" date="2021-03" db="EMBL/GenBank/DDBJ databases">
        <title>Streptomyces poriferae sp. nov., a novel marine sponge-derived Actinobacteria species with anti-MRSA activity.</title>
        <authorList>
            <person name="Sandoval-Powers M."/>
            <person name="Kralova S."/>
            <person name="Nguyen G.-S."/>
            <person name="Fawwal D."/>
            <person name="Degnes K."/>
            <person name="Klinkenberg G."/>
            <person name="Sletta H."/>
            <person name="Wentzel A."/>
            <person name="Liles M.R."/>
        </authorList>
    </citation>
    <scope>NUCLEOTIDE SEQUENCE</scope>
    <source>
        <strain evidence="3">DSM 41794</strain>
    </source>
</reference>
<protein>
    <recommendedName>
        <fullName evidence="5">Intracellular septation protein A</fullName>
    </recommendedName>
</protein>
<evidence type="ECO:0008006" key="5">
    <source>
        <dbReference type="Google" id="ProtNLM"/>
    </source>
</evidence>
<evidence type="ECO:0000313" key="4">
    <source>
        <dbReference type="Proteomes" id="UP000664167"/>
    </source>
</evidence>
<name>A0A939JDP5_9ACTN</name>
<gene>
    <name evidence="3" type="ORF">J0695_10490</name>
</gene>
<feature type="compositionally biased region" description="Low complexity" evidence="1">
    <location>
        <begin position="209"/>
        <end position="230"/>
    </location>
</feature>
<evidence type="ECO:0000313" key="3">
    <source>
        <dbReference type="EMBL" id="MBO0512236.1"/>
    </source>
</evidence>